<gene>
    <name evidence="2" type="ORF">CVO77_09435</name>
</gene>
<evidence type="ECO:0000256" key="1">
    <source>
        <dbReference type="ARBA" id="ARBA00022649"/>
    </source>
</evidence>
<evidence type="ECO:0000313" key="2">
    <source>
        <dbReference type="EMBL" id="PQM28648.1"/>
    </source>
</evidence>
<proteinExistence type="predicted"/>
<dbReference type="AlphaFoldDB" id="A0A2S8B8G6"/>
<dbReference type="InterPro" id="IPR009956">
    <property type="entry name" value="Post-segregation_anti-tox_CcdA"/>
</dbReference>
<accession>A0A2S8B8G6</accession>
<keyword evidence="3" id="KW-1185">Reference proteome</keyword>
<dbReference type="OrthoDB" id="7191115at2"/>
<protein>
    <submittedName>
        <fullName evidence="2">Post-segregation antitoxin CcdA</fullName>
    </submittedName>
</protein>
<dbReference type="EMBL" id="PHFW01000002">
    <property type="protein sequence ID" value="PQM28648.1"/>
    <property type="molecule type" value="Genomic_DNA"/>
</dbReference>
<comment type="caution">
    <text evidence="2">The sequence shown here is derived from an EMBL/GenBank/DDBJ whole genome shotgun (WGS) entry which is preliminary data.</text>
</comment>
<organism evidence="2 3">
    <name type="scientific">Sphingopyxis lindanitolerans</name>
    <dbReference type="NCBI Taxonomy" id="2054227"/>
    <lineage>
        <taxon>Bacteria</taxon>
        <taxon>Pseudomonadati</taxon>
        <taxon>Pseudomonadota</taxon>
        <taxon>Alphaproteobacteria</taxon>
        <taxon>Sphingomonadales</taxon>
        <taxon>Sphingomonadaceae</taxon>
        <taxon>Sphingopyxis</taxon>
    </lineage>
</organism>
<evidence type="ECO:0000313" key="3">
    <source>
        <dbReference type="Proteomes" id="UP000238954"/>
    </source>
</evidence>
<dbReference type="Proteomes" id="UP000238954">
    <property type="component" value="Chromosome"/>
</dbReference>
<reference evidence="3" key="1">
    <citation type="submission" date="2017-11" db="EMBL/GenBank/DDBJ databases">
        <title>The complete genome sequence of Sphingopyxis pomeranensis sp. nov. strain WS5A3p.</title>
        <authorList>
            <person name="Kaminski M.A."/>
        </authorList>
    </citation>
    <scope>NUCLEOTIDE SEQUENCE [LARGE SCALE GENOMIC DNA]</scope>
    <source>
        <strain evidence="3">WS5A3p</strain>
    </source>
</reference>
<name>A0A2S8B8G6_9SPHN</name>
<keyword evidence="1" id="KW-1277">Toxin-antitoxin system</keyword>
<sequence>MNRPSRSITGRKPTNVTLPANLVSEAKRLGINVSQACEAGLMGEVRKRLGEEWKRENKEAIESSNEYVRKHGLPLARYRDRLWRS</sequence>
<dbReference type="RefSeq" id="WP_105998816.1">
    <property type="nucleotide sequence ID" value="NZ_CM009578.1"/>
</dbReference>
<dbReference type="Pfam" id="PF07362">
    <property type="entry name" value="CcdA"/>
    <property type="match status" value="1"/>
</dbReference>